<feature type="compositionally biased region" description="Polar residues" evidence="2">
    <location>
        <begin position="339"/>
        <end position="352"/>
    </location>
</feature>
<dbReference type="PANTHER" id="PTHR48081:SF19">
    <property type="entry name" value="AB HYDROLASE SUPERFAMILY PROTEIN C4A8.06C"/>
    <property type="match status" value="1"/>
</dbReference>
<dbReference type="PANTHER" id="PTHR48081">
    <property type="entry name" value="AB HYDROLASE SUPERFAMILY PROTEIN C4A8.06C"/>
    <property type="match status" value="1"/>
</dbReference>
<feature type="domain" description="Alpha/beta hydrolase fold-3" evidence="3">
    <location>
        <begin position="147"/>
        <end position="260"/>
    </location>
</feature>
<feature type="region of interest" description="Disordered" evidence="2">
    <location>
        <begin position="619"/>
        <end position="656"/>
    </location>
</feature>
<dbReference type="OrthoDB" id="2336090at2759"/>
<feature type="region of interest" description="Disordered" evidence="2">
    <location>
        <begin position="860"/>
        <end position="896"/>
    </location>
</feature>
<dbReference type="InParanoid" id="A0A194XSI8"/>
<feature type="region of interest" description="Disordered" evidence="2">
    <location>
        <begin position="511"/>
        <end position="548"/>
    </location>
</feature>
<reference evidence="4 5" key="1">
    <citation type="submission" date="2015-10" db="EMBL/GenBank/DDBJ databases">
        <title>Full genome of DAOMC 229536 Phialocephala scopiformis, a fungal endophyte of spruce producing the potent anti-insectan compound rugulosin.</title>
        <authorList>
            <consortium name="DOE Joint Genome Institute"/>
            <person name="Walker A.K."/>
            <person name="Frasz S.L."/>
            <person name="Seifert K.A."/>
            <person name="Miller J.D."/>
            <person name="Mondo S.J."/>
            <person name="Labutti K."/>
            <person name="Lipzen A."/>
            <person name="Dockter R."/>
            <person name="Kennedy M."/>
            <person name="Grigoriev I.V."/>
            <person name="Spatafora J.W."/>
        </authorList>
    </citation>
    <scope>NUCLEOTIDE SEQUENCE [LARGE SCALE GENOMIC DNA]</scope>
    <source>
        <strain evidence="4 5">CBS 120377</strain>
    </source>
</reference>
<dbReference type="AlphaFoldDB" id="A0A194XSI8"/>
<feature type="compositionally biased region" description="Basic and acidic residues" evidence="2">
    <location>
        <begin position="644"/>
        <end position="655"/>
    </location>
</feature>
<dbReference type="KEGG" id="psco:LY89DRAFT_776829"/>
<dbReference type="Proteomes" id="UP000070700">
    <property type="component" value="Unassembled WGS sequence"/>
</dbReference>
<dbReference type="GeneID" id="28831808"/>
<dbReference type="Pfam" id="PF07859">
    <property type="entry name" value="Abhydrolase_3"/>
    <property type="match status" value="2"/>
</dbReference>
<name>A0A194XSI8_MOLSC</name>
<dbReference type="EMBL" id="KQ947405">
    <property type="protein sequence ID" value="KUJ23004.1"/>
    <property type="molecule type" value="Genomic_DNA"/>
</dbReference>
<dbReference type="GO" id="GO:0016787">
    <property type="term" value="F:hydrolase activity"/>
    <property type="evidence" value="ECO:0007669"/>
    <property type="project" value="UniProtKB-KW"/>
</dbReference>
<dbReference type="RefSeq" id="XP_018077359.1">
    <property type="nucleotide sequence ID" value="XM_018222082.1"/>
</dbReference>
<keyword evidence="1 4" id="KW-0378">Hydrolase</keyword>
<evidence type="ECO:0000256" key="2">
    <source>
        <dbReference type="SAM" id="MobiDB-lite"/>
    </source>
</evidence>
<dbReference type="InterPro" id="IPR050300">
    <property type="entry name" value="GDXG_lipolytic_enzyme"/>
</dbReference>
<feature type="region of interest" description="Disordered" evidence="2">
    <location>
        <begin position="675"/>
        <end position="746"/>
    </location>
</feature>
<proteinExistence type="predicted"/>
<gene>
    <name evidence="4" type="ORF">LY89DRAFT_776829</name>
</gene>
<feature type="compositionally biased region" description="Basic and acidic residues" evidence="2">
    <location>
        <begin position="675"/>
        <end position="685"/>
    </location>
</feature>
<evidence type="ECO:0000313" key="5">
    <source>
        <dbReference type="Proteomes" id="UP000070700"/>
    </source>
</evidence>
<evidence type="ECO:0000256" key="1">
    <source>
        <dbReference type="ARBA" id="ARBA00022801"/>
    </source>
</evidence>
<protein>
    <submittedName>
        <fullName evidence="4">Alpha/beta-hydrolase</fullName>
    </submittedName>
</protein>
<feature type="domain" description="Alpha/beta hydrolase fold-3" evidence="3">
    <location>
        <begin position="373"/>
        <end position="423"/>
    </location>
</feature>
<feature type="region of interest" description="Disordered" evidence="2">
    <location>
        <begin position="325"/>
        <end position="356"/>
    </location>
</feature>
<organism evidence="4 5">
    <name type="scientific">Mollisia scopiformis</name>
    <name type="common">Conifer needle endophyte fungus</name>
    <name type="synonym">Phialocephala scopiformis</name>
    <dbReference type="NCBI Taxonomy" id="149040"/>
    <lineage>
        <taxon>Eukaryota</taxon>
        <taxon>Fungi</taxon>
        <taxon>Dikarya</taxon>
        <taxon>Ascomycota</taxon>
        <taxon>Pezizomycotina</taxon>
        <taxon>Leotiomycetes</taxon>
        <taxon>Helotiales</taxon>
        <taxon>Mollisiaceae</taxon>
        <taxon>Mollisia</taxon>
    </lineage>
</organism>
<dbReference type="SUPFAM" id="SSF53474">
    <property type="entry name" value="alpha/beta-Hydrolases"/>
    <property type="match status" value="1"/>
</dbReference>
<dbReference type="InterPro" id="IPR013094">
    <property type="entry name" value="AB_hydrolase_3"/>
</dbReference>
<dbReference type="Gene3D" id="3.40.50.1820">
    <property type="entry name" value="alpha/beta hydrolase"/>
    <property type="match status" value="2"/>
</dbReference>
<evidence type="ECO:0000259" key="3">
    <source>
        <dbReference type="Pfam" id="PF07859"/>
    </source>
</evidence>
<sequence length="925" mass="101293">MVFNTATVGGAVTPAVISTFLSHYLNRKPLAQKPTAHISYDEGLHLIRKFLIYASHHTIEDIQRFTSQWVPHPHWVKVDELEIPEEHISKAAQAIQEQLGHHGIQKVGGKTWWQWRRPGSEMKAEWIEMRADYHERKRMNDPGKRVMLYVHGGAYFFGSVDEHRYQMQRHARKLKARVFAPRYRLAPQFPFPCGLHDCIAAYLYLLTVQDPTTIILAGDSAGGGMVLSMLVIMRDRGIPLPAGAILISPWVDLTHSFPSVAGNNPLDYIPPHGFHQRPSASWPPPNSDDLLAIEEGIVQKMAHNGHASAPMESEADAVQGFHVDHHPEAGMQNDDASRNTHPASRPTANTVPGSGHDLSIMIDGKLVEIKDQIQMYATNQLISHPLVSPVLQPSLGGLPPLLIQTGGGEMLRDEQIYLAHKAANPSKYPPGDAFLDEIPHDHSREQIARWKPTDVQLQVWDDLCHVAPTLSFTRPAKYMYRSIAQFGAWALARAQKTEIEILDDDDVSIISQSDSENDGQVETEKEKAQAQARRQATGQVGKAGDPLPAFKNHMIRQRVDRHGNIFHLEPASELPGCNMATDEIGVIKAGPVRKWMAAKRKWDTKYASAKRSVQKKRAKEMAQGYQELGNGEVPPPSALAGRRKTGEDLKEEKKSRSMGMGLWALWGSKHDEKALKNEQDADKAPETAVASSLNGAGARPLHDTKTNKSQTLGGGGRLEASRSRSRRRTVVDEHQTETPDDVDENTSAATLLALKNAKVGEVGDDHLAPEFAANSANPAILVRTPTNEDTEYDSKRPKAAGISLPFNIKGHQATASMTTLTSAVGVPPTADVRTEGVLSSGVSQNAADREATASINGAPAVNDKVKGKEPDIEPSTIHKGINDSATTANESDGMVVENSEVGTAERPILETFITAATDLPTVSKA</sequence>
<dbReference type="InterPro" id="IPR029058">
    <property type="entry name" value="AB_hydrolase_fold"/>
</dbReference>
<evidence type="ECO:0000313" key="4">
    <source>
        <dbReference type="EMBL" id="KUJ23004.1"/>
    </source>
</evidence>
<accession>A0A194XSI8</accession>
<keyword evidence="5" id="KW-1185">Reference proteome</keyword>